<comment type="pathway">
    <text evidence="2 8">Amino-acid degradation; L-arginine degradation via ADI pathway; carbamoyl phosphate from L-arginine: step 1/2.</text>
</comment>
<dbReference type="EC" id="3.5.3.6" evidence="8"/>
<dbReference type="PANTHER" id="PTHR47271:SF3">
    <property type="entry name" value="ARGININE DEIMINASE"/>
    <property type="match status" value="1"/>
</dbReference>
<dbReference type="Proteomes" id="UP000592780">
    <property type="component" value="Unassembled WGS sequence"/>
</dbReference>
<protein>
    <recommendedName>
        <fullName evidence="8">Arginine deiminase</fullName>
        <shortName evidence="8">ADI</shortName>
        <ecNumber evidence="8">3.5.3.6</ecNumber>
    </recommendedName>
    <alternativeName>
        <fullName evidence="8">Arginine dihydrolase</fullName>
        <shortName evidence="8">AD</shortName>
    </alternativeName>
</protein>
<dbReference type="NCBIfam" id="NF002381">
    <property type="entry name" value="PRK01388.1"/>
    <property type="match status" value="1"/>
</dbReference>
<dbReference type="PANTHER" id="PTHR47271">
    <property type="entry name" value="ARGININE DEIMINASE"/>
    <property type="match status" value="1"/>
</dbReference>
<comment type="catalytic activity">
    <reaction evidence="7 8">
        <text>L-arginine + H2O = L-citrulline + NH4(+)</text>
        <dbReference type="Rhea" id="RHEA:19597"/>
        <dbReference type="ChEBI" id="CHEBI:15377"/>
        <dbReference type="ChEBI" id="CHEBI:28938"/>
        <dbReference type="ChEBI" id="CHEBI:32682"/>
        <dbReference type="ChEBI" id="CHEBI:57743"/>
        <dbReference type="EC" id="3.5.3.6"/>
    </reaction>
</comment>
<comment type="caution">
    <text evidence="10">The sequence shown here is derived from an EMBL/GenBank/DDBJ whole genome shotgun (WGS) entry which is preliminary data.</text>
</comment>
<evidence type="ECO:0000256" key="3">
    <source>
        <dbReference type="ARBA" id="ARBA00010206"/>
    </source>
</evidence>
<evidence type="ECO:0000256" key="6">
    <source>
        <dbReference type="ARBA" id="ARBA00022801"/>
    </source>
</evidence>
<dbReference type="Gene3D" id="3.75.10.10">
    <property type="entry name" value="L-arginine/glycine Amidinotransferase, Chain A"/>
    <property type="match status" value="1"/>
</dbReference>
<dbReference type="GO" id="GO:0019546">
    <property type="term" value="P:L-arginine deiminase pathway"/>
    <property type="evidence" value="ECO:0007669"/>
    <property type="project" value="UniProtKB-UniRule"/>
</dbReference>
<dbReference type="EMBL" id="JACHDD010000017">
    <property type="protein sequence ID" value="MBB5428941.1"/>
    <property type="molecule type" value="Genomic_DNA"/>
</dbReference>
<proteinExistence type="inferred from homology"/>
<evidence type="ECO:0000256" key="5">
    <source>
        <dbReference type="ARBA" id="ARBA00022503"/>
    </source>
</evidence>
<reference evidence="10 11" key="1">
    <citation type="submission" date="2020-08" db="EMBL/GenBank/DDBJ databases">
        <title>Genomic Encyclopedia of Type Strains, Phase IV (KMG-V): Genome sequencing to study the core and pangenomes of soil and plant-associated prokaryotes.</title>
        <authorList>
            <person name="Whitman W."/>
        </authorList>
    </citation>
    <scope>NUCLEOTIDE SEQUENCE [LARGE SCALE GENOMIC DNA]</scope>
    <source>
        <strain evidence="10 11">JPY158</strain>
    </source>
</reference>
<comment type="subcellular location">
    <subcellularLocation>
        <location evidence="1 8">Cytoplasm</location>
    </subcellularLocation>
</comment>
<dbReference type="PRINTS" id="PR01466">
    <property type="entry name" value="ARGDEIMINASE"/>
</dbReference>
<dbReference type="PIRSF" id="PIRSF006356">
    <property type="entry name" value="Arg_deiminase"/>
    <property type="match status" value="1"/>
</dbReference>
<evidence type="ECO:0000256" key="9">
    <source>
        <dbReference type="PIRSR" id="PIRSR006356-1"/>
    </source>
</evidence>
<name>A0A7W8QER2_PARAM</name>
<dbReference type="Pfam" id="PF02274">
    <property type="entry name" value="ADI"/>
    <property type="match status" value="1"/>
</dbReference>
<dbReference type="SUPFAM" id="SSF55909">
    <property type="entry name" value="Pentein"/>
    <property type="match status" value="1"/>
</dbReference>
<dbReference type="Gene3D" id="1.10.3930.10">
    <property type="entry name" value="Arginine deiminase"/>
    <property type="match status" value="1"/>
</dbReference>
<keyword evidence="5 8" id="KW-0056">Arginine metabolism</keyword>
<evidence type="ECO:0000256" key="4">
    <source>
        <dbReference type="ARBA" id="ARBA00022490"/>
    </source>
</evidence>
<evidence type="ECO:0000256" key="7">
    <source>
        <dbReference type="ARBA" id="ARBA00049429"/>
    </source>
</evidence>
<organism evidence="10 11">
    <name type="scientific">Paraburkholderia atlantica</name>
    <dbReference type="NCBI Taxonomy" id="2654982"/>
    <lineage>
        <taxon>Bacteria</taxon>
        <taxon>Pseudomonadati</taxon>
        <taxon>Pseudomonadota</taxon>
        <taxon>Betaproteobacteria</taxon>
        <taxon>Burkholderiales</taxon>
        <taxon>Burkholderiaceae</taxon>
        <taxon>Paraburkholderia</taxon>
    </lineage>
</organism>
<sequence>MMNAKTSRLGVHSEAGKLRKVMVCSPGLAHQRLTPSNCDELLFDDVIWLSQAKRDHFDFVSKMRERDVDVLEMHNLLTETVRDPEALKWILDRKIRQDTVGVGLAGEVRSWIEGLEPRQQAEFLIGGVVAEDIPDTEETHTLKMFREYLGHSSFVLPPLPNTLFTRDTTCWIYGGVSLNPMYWPARRQETLLAAAIYRFHPDFETQQFEVWYGDPDRDHGFATLEGGDVMPIGNGVLLIGMGERTSRQAIGELAQSLFAKGAVERIIVAGMPKSRAAMHLDTVFTFCDRDLVTVFPEVVKEIVAFSLRPDDSTAMKLNIRREDKPFVEVVGEALRLPKLRVVETGGNSFAAEREQWDDGNNLVCIEPGVVVGYDRNTYTNTLLRKAGVEVITITASELGRGRGGGHCMTCPIVRDPIEY</sequence>
<keyword evidence="6 8" id="KW-0378">Hydrolase</keyword>
<dbReference type="UniPathway" id="UPA00254">
    <property type="reaction ID" value="UER00364"/>
</dbReference>
<evidence type="ECO:0000256" key="8">
    <source>
        <dbReference type="HAMAP-Rule" id="MF_00242"/>
    </source>
</evidence>
<evidence type="ECO:0000256" key="2">
    <source>
        <dbReference type="ARBA" id="ARBA00005213"/>
    </source>
</evidence>
<dbReference type="HAMAP" id="MF_00242">
    <property type="entry name" value="Arg_deiminase"/>
    <property type="match status" value="1"/>
</dbReference>
<evidence type="ECO:0000313" key="10">
    <source>
        <dbReference type="EMBL" id="MBB5428941.1"/>
    </source>
</evidence>
<dbReference type="GO" id="GO:0016990">
    <property type="term" value="F:arginine deiminase activity"/>
    <property type="evidence" value="ECO:0007669"/>
    <property type="project" value="UniProtKB-UniRule"/>
</dbReference>
<comment type="similarity">
    <text evidence="3 8">Belongs to the arginine deiminase family.</text>
</comment>
<evidence type="ECO:0000256" key="1">
    <source>
        <dbReference type="ARBA" id="ARBA00004496"/>
    </source>
</evidence>
<dbReference type="NCBIfam" id="TIGR01078">
    <property type="entry name" value="arcA"/>
    <property type="match status" value="1"/>
</dbReference>
<dbReference type="AlphaFoldDB" id="A0A7W8QER2"/>
<dbReference type="GO" id="GO:0005737">
    <property type="term" value="C:cytoplasm"/>
    <property type="evidence" value="ECO:0007669"/>
    <property type="project" value="UniProtKB-SubCell"/>
</dbReference>
<evidence type="ECO:0000313" key="11">
    <source>
        <dbReference type="Proteomes" id="UP000592780"/>
    </source>
</evidence>
<accession>A0A7W8QER2</accession>
<gene>
    <name evidence="8" type="primary">arcA</name>
    <name evidence="10" type="ORF">HDG40_007136</name>
</gene>
<keyword evidence="4 8" id="KW-0963">Cytoplasm</keyword>
<keyword evidence="11" id="KW-1185">Reference proteome</keyword>
<dbReference type="InterPro" id="IPR003876">
    <property type="entry name" value="Arg_deiminase"/>
</dbReference>
<feature type="active site" description="Amidino-cysteine intermediate" evidence="8 9">
    <location>
        <position position="407"/>
    </location>
</feature>